<evidence type="ECO:0000256" key="2">
    <source>
        <dbReference type="ARBA" id="ARBA00022679"/>
    </source>
</evidence>
<evidence type="ECO:0000256" key="3">
    <source>
        <dbReference type="ARBA" id="ARBA00022691"/>
    </source>
</evidence>
<reference evidence="5 6" key="1">
    <citation type="journal article" date="2019" name="Int. J. Syst. Evol. Microbiol.">
        <title>The Global Catalogue of Microorganisms (GCM) 10K type strain sequencing project: providing services to taxonomists for standard genome sequencing and annotation.</title>
        <authorList>
            <consortium name="The Broad Institute Genomics Platform"/>
            <consortium name="The Broad Institute Genome Sequencing Center for Infectious Disease"/>
            <person name="Wu L."/>
            <person name="Ma J."/>
        </authorList>
    </citation>
    <scope>NUCLEOTIDE SEQUENCE [LARGE SCALE GENOMIC DNA]</scope>
    <source>
        <strain evidence="5 6">CGMCC 1.3240</strain>
    </source>
</reference>
<dbReference type="EMBL" id="JBHSXQ010000003">
    <property type="protein sequence ID" value="MFC6905430.1"/>
    <property type="molecule type" value="Genomic_DNA"/>
</dbReference>
<keyword evidence="2 5" id="KW-0808">Transferase</keyword>
<dbReference type="PANTHER" id="PTHR43464">
    <property type="entry name" value="METHYLTRANSFERASE"/>
    <property type="match status" value="1"/>
</dbReference>
<keyword evidence="3" id="KW-0949">S-adenosyl-L-methionine</keyword>
<proteinExistence type="predicted"/>
<keyword evidence="1 5" id="KW-0489">Methyltransferase</keyword>
<dbReference type="PANTHER" id="PTHR43464:SF19">
    <property type="entry name" value="UBIQUINONE BIOSYNTHESIS O-METHYLTRANSFERASE, MITOCHONDRIAL"/>
    <property type="match status" value="1"/>
</dbReference>
<accession>A0ABD5V8F3</accession>
<sequence>MADAFGRMVEDFHHERLVERPVYRRDEGQVSEAHLEGYFADYGEWSDLEKRMVEAAAGSVLDLGCGAGRTALWAQDRGHEVLGVDRSPGAIRVARERGVERAVVGDLTEPPLDGEFGTLLVVGKQLGLGRSRATLENTLSELARLAAPGGKLVADLNDPTHPDARAESEYPADHGLGDGLASRRFRVEYGGLAGPWTDLLMASPAAFEGVVAGAPWVLDEILDEGGSAYGVVLVRRG</sequence>
<dbReference type="Pfam" id="PF13649">
    <property type="entry name" value="Methyltransf_25"/>
    <property type="match status" value="1"/>
</dbReference>
<comment type="caution">
    <text evidence="5">The sequence shown here is derived from an EMBL/GenBank/DDBJ whole genome shotgun (WGS) entry which is preliminary data.</text>
</comment>
<protein>
    <submittedName>
        <fullName evidence="5">Class I SAM-dependent methyltransferase</fullName>
        <ecNumber evidence="5">2.1.1.-</ecNumber>
    </submittedName>
</protein>
<evidence type="ECO:0000313" key="6">
    <source>
        <dbReference type="Proteomes" id="UP001596312"/>
    </source>
</evidence>
<dbReference type="SUPFAM" id="SSF53335">
    <property type="entry name" value="S-adenosyl-L-methionine-dependent methyltransferases"/>
    <property type="match status" value="1"/>
</dbReference>
<dbReference type="InterPro" id="IPR029063">
    <property type="entry name" value="SAM-dependent_MTases_sf"/>
</dbReference>
<evidence type="ECO:0000256" key="1">
    <source>
        <dbReference type="ARBA" id="ARBA00022603"/>
    </source>
</evidence>
<dbReference type="RefSeq" id="WP_340603954.1">
    <property type="nucleotide sequence ID" value="NZ_JBBMXV010000003.1"/>
</dbReference>
<evidence type="ECO:0000259" key="4">
    <source>
        <dbReference type="Pfam" id="PF13649"/>
    </source>
</evidence>
<gene>
    <name evidence="5" type="ORF">ACFQGH_09510</name>
</gene>
<dbReference type="AlphaFoldDB" id="A0ABD5V8F3"/>
<name>A0ABD5V8F3_9EURY</name>
<dbReference type="EC" id="2.1.1.-" evidence="5"/>
<evidence type="ECO:0000313" key="5">
    <source>
        <dbReference type="EMBL" id="MFC6905430.1"/>
    </source>
</evidence>
<dbReference type="CDD" id="cd02440">
    <property type="entry name" value="AdoMet_MTases"/>
    <property type="match status" value="1"/>
</dbReference>
<dbReference type="GO" id="GO:0008168">
    <property type="term" value="F:methyltransferase activity"/>
    <property type="evidence" value="ECO:0007669"/>
    <property type="project" value="UniProtKB-KW"/>
</dbReference>
<dbReference type="GO" id="GO:0032259">
    <property type="term" value="P:methylation"/>
    <property type="evidence" value="ECO:0007669"/>
    <property type="project" value="UniProtKB-KW"/>
</dbReference>
<dbReference type="InterPro" id="IPR041698">
    <property type="entry name" value="Methyltransf_25"/>
</dbReference>
<organism evidence="5 6">
    <name type="scientific">Halalkalicoccus tibetensis</name>
    <dbReference type="NCBI Taxonomy" id="175632"/>
    <lineage>
        <taxon>Archaea</taxon>
        <taxon>Methanobacteriati</taxon>
        <taxon>Methanobacteriota</taxon>
        <taxon>Stenosarchaea group</taxon>
        <taxon>Halobacteria</taxon>
        <taxon>Halobacteriales</taxon>
        <taxon>Halococcaceae</taxon>
        <taxon>Halalkalicoccus</taxon>
    </lineage>
</organism>
<dbReference type="Proteomes" id="UP001596312">
    <property type="component" value="Unassembled WGS sequence"/>
</dbReference>
<feature type="domain" description="Methyltransferase" evidence="4">
    <location>
        <begin position="60"/>
        <end position="150"/>
    </location>
</feature>
<keyword evidence="6" id="KW-1185">Reference proteome</keyword>
<dbReference type="Gene3D" id="3.40.50.150">
    <property type="entry name" value="Vaccinia Virus protein VP39"/>
    <property type="match status" value="1"/>
</dbReference>